<evidence type="ECO:0000313" key="1">
    <source>
        <dbReference type="EMBL" id="GBL82964.1"/>
    </source>
</evidence>
<keyword evidence="2" id="KW-1185">Reference proteome</keyword>
<evidence type="ECO:0000313" key="2">
    <source>
        <dbReference type="Proteomes" id="UP000499080"/>
    </source>
</evidence>
<protein>
    <recommendedName>
        <fullName evidence="3">RNase H type-1 domain-containing protein</fullName>
    </recommendedName>
</protein>
<accession>A0A4Y2AVP1</accession>
<comment type="caution">
    <text evidence="1">The sequence shown here is derived from an EMBL/GenBank/DDBJ whole genome shotgun (WGS) entry which is preliminary data.</text>
</comment>
<organism evidence="1 2">
    <name type="scientific">Araneus ventricosus</name>
    <name type="common">Orbweaver spider</name>
    <name type="synonym">Epeira ventricosa</name>
    <dbReference type="NCBI Taxonomy" id="182803"/>
    <lineage>
        <taxon>Eukaryota</taxon>
        <taxon>Metazoa</taxon>
        <taxon>Ecdysozoa</taxon>
        <taxon>Arthropoda</taxon>
        <taxon>Chelicerata</taxon>
        <taxon>Arachnida</taxon>
        <taxon>Araneae</taxon>
        <taxon>Araneomorphae</taxon>
        <taxon>Entelegynae</taxon>
        <taxon>Araneoidea</taxon>
        <taxon>Araneidae</taxon>
        <taxon>Araneus</taxon>
    </lineage>
</organism>
<evidence type="ECO:0008006" key="3">
    <source>
        <dbReference type="Google" id="ProtNLM"/>
    </source>
</evidence>
<gene>
    <name evidence="1" type="ORF">AVEN_106461_1</name>
</gene>
<dbReference type="Proteomes" id="UP000499080">
    <property type="component" value="Unassembled WGS sequence"/>
</dbReference>
<name>A0A4Y2AVP1_ARAVE</name>
<sequence>MALGQMTSTSESINPKARNEIAIFTNRLEAQNIYLSWVKAHSGYFGNEHYFAKQAIEIPSNVLTLKYPISHLKRVLQKDLLTKWQNIWTYGDTGRPTYVIAPKVYLKPLH</sequence>
<dbReference type="AlphaFoldDB" id="A0A4Y2AVP1"/>
<proteinExistence type="predicted"/>
<dbReference type="EMBL" id="BGPR01000030">
    <property type="protein sequence ID" value="GBL82964.1"/>
    <property type="molecule type" value="Genomic_DNA"/>
</dbReference>
<reference evidence="1 2" key="1">
    <citation type="journal article" date="2019" name="Sci. Rep.">
        <title>Orb-weaving spider Araneus ventricosus genome elucidates the spidroin gene catalogue.</title>
        <authorList>
            <person name="Kono N."/>
            <person name="Nakamura H."/>
            <person name="Ohtoshi R."/>
            <person name="Moran D.A.P."/>
            <person name="Shinohara A."/>
            <person name="Yoshida Y."/>
            <person name="Fujiwara M."/>
            <person name="Mori M."/>
            <person name="Tomita M."/>
            <person name="Arakawa K."/>
        </authorList>
    </citation>
    <scope>NUCLEOTIDE SEQUENCE [LARGE SCALE GENOMIC DNA]</scope>
</reference>